<protein>
    <recommendedName>
        <fullName evidence="5">Ribosome maturation factor RimM</fullName>
    </recommendedName>
</protein>
<evidence type="ECO:0000313" key="9">
    <source>
        <dbReference type="Proteomes" id="UP000240572"/>
    </source>
</evidence>
<dbReference type="AlphaFoldDB" id="A0A2P8D5G2"/>
<organism evidence="8 9">
    <name type="scientific">Taibaiella chishuiensis</name>
    <dbReference type="NCBI Taxonomy" id="1434707"/>
    <lineage>
        <taxon>Bacteria</taxon>
        <taxon>Pseudomonadati</taxon>
        <taxon>Bacteroidota</taxon>
        <taxon>Chitinophagia</taxon>
        <taxon>Chitinophagales</taxon>
        <taxon>Chitinophagaceae</taxon>
        <taxon>Taibaiella</taxon>
    </lineage>
</organism>
<feature type="domain" description="Ribosome maturation factor RimM PRC barrel" evidence="7">
    <location>
        <begin position="101"/>
        <end position="166"/>
    </location>
</feature>
<keyword evidence="3 5" id="KW-0698">rRNA processing</keyword>
<dbReference type="GO" id="GO:0005737">
    <property type="term" value="C:cytoplasm"/>
    <property type="evidence" value="ECO:0007669"/>
    <property type="project" value="UniProtKB-SubCell"/>
</dbReference>
<dbReference type="InterPro" id="IPR009000">
    <property type="entry name" value="Transl_B-barrel_sf"/>
</dbReference>
<evidence type="ECO:0000256" key="4">
    <source>
        <dbReference type="ARBA" id="ARBA00023186"/>
    </source>
</evidence>
<accession>A0A2P8D5G2</accession>
<evidence type="ECO:0000256" key="5">
    <source>
        <dbReference type="HAMAP-Rule" id="MF_00014"/>
    </source>
</evidence>
<dbReference type="Pfam" id="PF24986">
    <property type="entry name" value="PRC_RimM"/>
    <property type="match status" value="1"/>
</dbReference>
<dbReference type="Proteomes" id="UP000240572">
    <property type="component" value="Unassembled WGS sequence"/>
</dbReference>
<dbReference type="Gene3D" id="2.30.30.240">
    <property type="entry name" value="PRC-barrel domain"/>
    <property type="match status" value="1"/>
</dbReference>
<dbReference type="PANTHER" id="PTHR33692:SF1">
    <property type="entry name" value="RIBOSOME MATURATION FACTOR RIMM"/>
    <property type="match status" value="1"/>
</dbReference>
<comment type="subcellular location">
    <subcellularLocation>
        <location evidence="5">Cytoplasm</location>
    </subcellularLocation>
</comment>
<dbReference type="SUPFAM" id="SSF50346">
    <property type="entry name" value="PRC-barrel domain"/>
    <property type="match status" value="1"/>
</dbReference>
<keyword evidence="4 5" id="KW-0143">Chaperone</keyword>
<dbReference type="GO" id="GO:0042274">
    <property type="term" value="P:ribosomal small subunit biogenesis"/>
    <property type="evidence" value="ECO:0007669"/>
    <property type="project" value="UniProtKB-UniRule"/>
</dbReference>
<evidence type="ECO:0000313" key="8">
    <source>
        <dbReference type="EMBL" id="PSK92460.1"/>
    </source>
</evidence>
<keyword evidence="9" id="KW-1185">Reference proteome</keyword>
<evidence type="ECO:0000256" key="1">
    <source>
        <dbReference type="ARBA" id="ARBA00022490"/>
    </source>
</evidence>
<dbReference type="GO" id="GO:0005840">
    <property type="term" value="C:ribosome"/>
    <property type="evidence" value="ECO:0007669"/>
    <property type="project" value="InterPro"/>
</dbReference>
<dbReference type="InterPro" id="IPR056792">
    <property type="entry name" value="PRC_RimM"/>
</dbReference>
<name>A0A2P8D5G2_9BACT</name>
<keyword evidence="2 5" id="KW-0690">Ribosome biogenesis</keyword>
<evidence type="ECO:0000259" key="7">
    <source>
        <dbReference type="Pfam" id="PF24986"/>
    </source>
</evidence>
<dbReference type="RefSeq" id="WP_106522653.1">
    <property type="nucleotide sequence ID" value="NZ_PYGD01000003.1"/>
</dbReference>
<dbReference type="NCBIfam" id="TIGR02273">
    <property type="entry name" value="16S_RimM"/>
    <property type="match status" value="1"/>
</dbReference>
<comment type="similarity">
    <text evidence="5">Belongs to the RimM family.</text>
</comment>
<feature type="domain" description="RimM N-terminal" evidence="6">
    <location>
        <begin position="6"/>
        <end position="88"/>
    </location>
</feature>
<gene>
    <name evidence="5" type="primary">rimM</name>
    <name evidence="8" type="ORF">B0I18_10337</name>
</gene>
<dbReference type="GO" id="GO:0043022">
    <property type="term" value="F:ribosome binding"/>
    <property type="evidence" value="ECO:0007669"/>
    <property type="project" value="InterPro"/>
</dbReference>
<sequence length="172" mass="19260">MEYVSIGRISTTHGLDGTLLIRHNLGNKNAFRNIPHIFVEVRRESYIPYFIEEKKGMTEDEILLRLDDVHTVEAAKNLTGKNIYIEEERYAQMKPKGATVNMIGFSVTDKKAGLLGTIEDLFETPGQVLATVRYKDKEVIVPLIDATIVAIDGARRAITVDLPEGLLDVYLG</sequence>
<dbReference type="HAMAP" id="MF_00014">
    <property type="entry name" value="Ribosome_mat_RimM"/>
    <property type="match status" value="1"/>
</dbReference>
<dbReference type="GO" id="GO:0006364">
    <property type="term" value="P:rRNA processing"/>
    <property type="evidence" value="ECO:0007669"/>
    <property type="project" value="UniProtKB-UniRule"/>
</dbReference>
<evidence type="ECO:0000256" key="3">
    <source>
        <dbReference type="ARBA" id="ARBA00022552"/>
    </source>
</evidence>
<dbReference type="PANTHER" id="PTHR33692">
    <property type="entry name" value="RIBOSOME MATURATION FACTOR RIMM"/>
    <property type="match status" value="1"/>
</dbReference>
<dbReference type="InterPro" id="IPR011033">
    <property type="entry name" value="PRC_barrel-like_sf"/>
</dbReference>
<dbReference type="SUPFAM" id="SSF50447">
    <property type="entry name" value="Translation proteins"/>
    <property type="match status" value="1"/>
</dbReference>
<proteinExistence type="inferred from homology"/>
<reference evidence="8 9" key="1">
    <citation type="submission" date="2018-03" db="EMBL/GenBank/DDBJ databases">
        <title>Genomic Encyclopedia of Type Strains, Phase III (KMG-III): the genomes of soil and plant-associated and newly described type strains.</title>
        <authorList>
            <person name="Whitman W."/>
        </authorList>
    </citation>
    <scope>NUCLEOTIDE SEQUENCE [LARGE SCALE GENOMIC DNA]</scope>
    <source>
        <strain evidence="8 9">CGMCC 1.12700</strain>
    </source>
</reference>
<comment type="caution">
    <text evidence="8">The sequence shown here is derived from an EMBL/GenBank/DDBJ whole genome shotgun (WGS) entry which is preliminary data.</text>
</comment>
<dbReference type="Pfam" id="PF01782">
    <property type="entry name" value="RimM"/>
    <property type="match status" value="1"/>
</dbReference>
<keyword evidence="1 5" id="KW-0963">Cytoplasm</keyword>
<evidence type="ECO:0000256" key="2">
    <source>
        <dbReference type="ARBA" id="ARBA00022517"/>
    </source>
</evidence>
<dbReference type="OrthoDB" id="9810331at2"/>
<comment type="subunit">
    <text evidence="5">Binds ribosomal protein uS19.</text>
</comment>
<dbReference type="InterPro" id="IPR002676">
    <property type="entry name" value="RimM_N"/>
</dbReference>
<dbReference type="InterPro" id="IPR011961">
    <property type="entry name" value="RimM"/>
</dbReference>
<dbReference type="EMBL" id="PYGD01000003">
    <property type="protein sequence ID" value="PSK92460.1"/>
    <property type="molecule type" value="Genomic_DNA"/>
</dbReference>
<comment type="function">
    <text evidence="5">An accessory protein needed during the final step in the assembly of 30S ribosomal subunit, possibly for assembly of the head region. Essential for efficient processing of 16S rRNA. May be needed both before and after RbfA during the maturation of 16S rRNA. It has affinity for free ribosomal 30S subunits but not for 70S ribosomes.</text>
</comment>
<comment type="domain">
    <text evidence="5">The PRC barrel domain binds ribosomal protein uS19.</text>
</comment>
<dbReference type="InterPro" id="IPR036976">
    <property type="entry name" value="RimM_N_sf"/>
</dbReference>
<dbReference type="Gene3D" id="2.40.30.60">
    <property type="entry name" value="RimM"/>
    <property type="match status" value="1"/>
</dbReference>
<evidence type="ECO:0000259" key="6">
    <source>
        <dbReference type="Pfam" id="PF01782"/>
    </source>
</evidence>